<evidence type="ECO:0000313" key="3">
    <source>
        <dbReference type="Proteomes" id="UP001139447"/>
    </source>
</evidence>
<feature type="domain" description="2Fe-2S ferredoxin-type" evidence="1">
    <location>
        <begin position="10"/>
        <end position="95"/>
    </location>
</feature>
<evidence type="ECO:0000313" key="2">
    <source>
        <dbReference type="EMBL" id="MCJ0762728.1"/>
    </source>
</evidence>
<keyword evidence="3" id="KW-1185">Reference proteome</keyword>
<dbReference type="PANTHER" id="PTHR30212:SF2">
    <property type="entry name" value="PROTEIN YIIM"/>
    <property type="match status" value="1"/>
</dbReference>
<dbReference type="PROSITE" id="PS00197">
    <property type="entry name" value="2FE2S_FER_1"/>
    <property type="match status" value="1"/>
</dbReference>
<dbReference type="Proteomes" id="UP001139447">
    <property type="component" value="Unassembled WGS sequence"/>
</dbReference>
<reference evidence="2" key="1">
    <citation type="submission" date="2022-03" db="EMBL/GenBank/DDBJ databases">
        <authorList>
            <person name="Woo C.Y."/>
        </authorList>
    </citation>
    <scope>NUCLEOTIDE SEQUENCE</scope>
    <source>
        <strain evidence="2">CYS-02</strain>
    </source>
</reference>
<proteinExistence type="predicted"/>
<dbReference type="InterPro" id="IPR052353">
    <property type="entry name" value="Benzoxazolinone_Detox_Enz"/>
</dbReference>
<dbReference type="InterPro" id="IPR036010">
    <property type="entry name" value="2Fe-2S_ferredoxin-like_sf"/>
</dbReference>
<organism evidence="2 3">
    <name type="scientific">Variovorax terrae</name>
    <dbReference type="NCBI Taxonomy" id="2923278"/>
    <lineage>
        <taxon>Bacteria</taxon>
        <taxon>Pseudomonadati</taxon>
        <taxon>Pseudomonadota</taxon>
        <taxon>Betaproteobacteria</taxon>
        <taxon>Burkholderiales</taxon>
        <taxon>Comamonadaceae</taxon>
        <taxon>Variovorax</taxon>
    </lineage>
</organism>
<dbReference type="InterPro" id="IPR012675">
    <property type="entry name" value="Beta-grasp_dom_sf"/>
</dbReference>
<evidence type="ECO:0000259" key="1">
    <source>
        <dbReference type="PROSITE" id="PS51085"/>
    </source>
</evidence>
<comment type="caution">
    <text evidence="2">The sequence shown here is derived from an EMBL/GenBank/DDBJ whole genome shotgun (WGS) entry which is preliminary data.</text>
</comment>
<dbReference type="GO" id="GO:0051537">
    <property type="term" value="F:2 iron, 2 sulfur cluster binding"/>
    <property type="evidence" value="ECO:0007669"/>
    <property type="project" value="InterPro"/>
</dbReference>
<dbReference type="Gene3D" id="3.10.20.30">
    <property type="match status" value="1"/>
</dbReference>
<dbReference type="SUPFAM" id="SSF54292">
    <property type="entry name" value="2Fe-2S ferredoxin-like"/>
    <property type="match status" value="1"/>
</dbReference>
<protein>
    <submittedName>
        <fullName evidence="2">2Fe-2S iron-sulfur cluster binding domain-containing protein</fullName>
    </submittedName>
</protein>
<dbReference type="InterPro" id="IPR001041">
    <property type="entry name" value="2Fe-2S_ferredoxin-type"/>
</dbReference>
<dbReference type="CDD" id="cd00207">
    <property type="entry name" value="fer2"/>
    <property type="match status" value="1"/>
</dbReference>
<dbReference type="InterPro" id="IPR006058">
    <property type="entry name" value="2Fe2S_fd_BS"/>
</dbReference>
<name>A0A9X1VY62_9BURK</name>
<dbReference type="AlphaFoldDB" id="A0A9X1VY62"/>
<dbReference type="PANTHER" id="PTHR30212">
    <property type="entry name" value="PROTEIN YIIM"/>
    <property type="match status" value="1"/>
</dbReference>
<sequence length="95" mass="10004">MTQATADKAFQVVLARSGRTVAVGEGESILDVLLLEGLDVPSSCQQGICGTCETRVLAGTPDHRDLLLSDSEKASGKTLLICCSRSHTDTLTLDL</sequence>
<dbReference type="EMBL" id="JALGBI010000001">
    <property type="protein sequence ID" value="MCJ0762728.1"/>
    <property type="molecule type" value="Genomic_DNA"/>
</dbReference>
<accession>A0A9X1VY62</accession>
<dbReference type="Pfam" id="PF00111">
    <property type="entry name" value="Fer2"/>
    <property type="match status" value="1"/>
</dbReference>
<dbReference type="RefSeq" id="WP_243305234.1">
    <property type="nucleotide sequence ID" value="NZ_JALGBI010000001.1"/>
</dbReference>
<dbReference type="PROSITE" id="PS51085">
    <property type="entry name" value="2FE2S_FER_2"/>
    <property type="match status" value="1"/>
</dbReference>
<gene>
    <name evidence="2" type="ORF">MMF98_05825</name>
</gene>